<reference evidence="1" key="1">
    <citation type="submission" date="2021-10" db="EMBL/GenBank/DDBJ databases">
        <title>Tropical sea cucumber genome reveals ecological adaptation and Cuvierian tubules defense mechanism.</title>
        <authorList>
            <person name="Chen T."/>
        </authorList>
    </citation>
    <scope>NUCLEOTIDE SEQUENCE</scope>
    <source>
        <strain evidence="1">Nanhai2018</strain>
        <tissue evidence="1">Muscle</tissue>
    </source>
</reference>
<evidence type="ECO:0000313" key="1">
    <source>
        <dbReference type="EMBL" id="KAJ8041090.1"/>
    </source>
</evidence>
<dbReference type="AlphaFoldDB" id="A0A9Q1CAF5"/>
<proteinExistence type="predicted"/>
<keyword evidence="2" id="KW-1185">Reference proteome</keyword>
<dbReference type="EMBL" id="JAIZAY010000005">
    <property type="protein sequence ID" value="KAJ8041090.1"/>
    <property type="molecule type" value="Genomic_DNA"/>
</dbReference>
<dbReference type="InterPro" id="IPR036691">
    <property type="entry name" value="Endo/exonu/phosph_ase_sf"/>
</dbReference>
<protein>
    <submittedName>
        <fullName evidence="1">Uncharacterized protein</fullName>
    </submittedName>
</protein>
<accession>A0A9Q1CAF5</accession>
<sequence length="141" mass="15956">MKLKLGTWNVRILLDNSRTDRPKRRTALVARELTRYHVGIAALSQTRFANRVELTEIGCGFTFFWSGRLSTEKRETEGGIVVRSHIVKKLAKLPEGENDSLMTLQLPLGKKNASIISAYAPTMTNHESPTDRQTYPTWGLQ</sequence>
<name>A0A9Q1CAF5_HOLLE</name>
<dbReference type="Proteomes" id="UP001152320">
    <property type="component" value="Chromosome 5"/>
</dbReference>
<organism evidence="1 2">
    <name type="scientific">Holothuria leucospilota</name>
    <name type="common">Black long sea cucumber</name>
    <name type="synonym">Mertensiothuria leucospilota</name>
    <dbReference type="NCBI Taxonomy" id="206669"/>
    <lineage>
        <taxon>Eukaryota</taxon>
        <taxon>Metazoa</taxon>
        <taxon>Echinodermata</taxon>
        <taxon>Eleutherozoa</taxon>
        <taxon>Echinozoa</taxon>
        <taxon>Holothuroidea</taxon>
        <taxon>Aspidochirotacea</taxon>
        <taxon>Aspidochirotida</taxon>
        <taxon>Holothuriidae</taxon>
        <taxon>Holothuria</taxon>
    </lineage>
</organism>
<gene>
    <name evidence="1" type="ORF">HOLleu_11808</name>
</gene>
<dbReference type="OrthoDB" id="410381at2759"/>
<comment type="caution">
    <text evidence="1">The sequence shown here is derived from an EMBL/GenBank/DDBJ whole genome shotgun (WGS) entry which is preliminary data.</text>
</comment>
<dbReference type="SUPFAM" id="SSF56219">
    <property type="entry name" value="DNase I-like"/>
    <property type="match status" value="1"/>
</dbReference>
<evidence type="ECO:0000313" key="2">
    <source>
        <dbReference type="Proteomes" id="UP001152320"/>
    </source>
</evidence>
<dbReference type="Gene3D" id="3.60.10.10">
    <property type="entry name" value="Endonuclease/exonuclease/phosphatase"/>
    <property type="match status" value="1"/>
</dbReference>